<dbReference type="AlphaFoldDB" id="A0ABD0BQ87"/>
<comment type="caution">
    <text evidence="2">The sequence shown here is derived from an EMBL/GenBank/DDBJ whole genome shotgun (WGS) entry which is preliminary data.</text>
</comment>
<organism evidence="2 3">
    <name type="scientific">Enterobacter cloacae</name>
    <dbReference type="NCBI Taxonomy" id="550"/>
    <lineage>
        <taxon>Bacteria</taxon>
        <taxon>Pseudomonadati</taxon>
        <taxon>Pseudomonadota</taxon>
        <taxon>Gammaproteobacteria</taxon>
        <taxon>Enterobacterales</taxon>
        <taxon>Enterobacteriaceae</taxon>
        <taxon>Enterobacter</taxon>
        <taxon>Enterobacter cloacae complex</taxon>
    </lineage>
</organism>
<protein>
    <submittedName>
        <fullName evidence="2">Uncharacterized protein</fullName>
    </submittedName>
</protein>
<dbReference type="EMBL" id="BQFY01000007">
    <property type="protein sequence ID" value="GJJ82199.1"/>
    <property type="molecule type" value="Genomic_DNA"/>
</dbReference>
<dbReference type="Proteomes" id="UP001050241">
    <property type="component" value="Unassembled WGS sequence"/>
</dbReference>
<feature type="region of interest" description="Disordered" evidence="1">
    <location>
        <begin position="1"/>
        <end position="21"/>
    </location>
</feature>
<reference evidence="2" key="1">
    <citation type="submission" date="2021-11" db="EMBL/GenBank/DDBJ databases">
        <title>WGS analysis for carbapenemase-producing Enterobacterales outbreak in a University Hospital, Japan.</title>
        <authorList>
            <person name="Tukada M."/>
            <person name="Miyazaki T."/>
            <person name="Aoki K."/>
            <person name="Yoshizawa S."/>
            <person name="Ishii Y."/>
            <person name="Tateda K."/>
        </authorList>
    </citation>
    <scope>NUCLEOTIDE SEQUENCE</scope>
    <source>
        <strain evidence="2">TUM16652</strain>
    </source>
</reference>
<proteinExistence type="predicted"/>
<sequence>MQKQSGKFSHGTARGDDIIHNRDMEAVDRQFKAKGVFQVPFARPGVEPVLNGSGMSTFQRRGGVPATQPAGKRTTQQVALIVSPPPVPTLKQWHVHKRVDRRQPARSSRL</sequence>
<evidence type="ECO:0000256" key="1">
    <source>
        <dbReference type="SAM" id="MobiDB-lite"/>
    </source>
</evidence>
<gene>
    <name evidence="2" type="ORF">TUM16652_08980</name>
</gene>
<feature type="region of interest" description="Disordered" evidence="1">
    <location>
        <begin position="44"/>
        <end position="75"/>
    </location>
</feature>
<evidence type="ECO:0000313" key="2">
    <source>
        <dbReference type="EMBL" id="GJJ82199.1"/>
    </source>
</evidence>
<accession>A0ABD0BQ87</accession>
<name>A0ABD0BQ87_ENTCL</name>
<evidence type="ECO:0000313" key="3">
    <source>
        <dbReference type="Proteomes" id="UP001050241"/>
    </source>
</evidence>